<proteinExistence type="predicted"/>
<dbReference type="InterPro" id="IPR050570">
    <property type="entry name" value="Cell_wall_metabolism_enzyme"/>
</dbReference>
<feature type="transmembrane region" description="Helical" evidence="3">
    <location>
        <begin position="43"/>
        <end position="65"/>
    </location>
</feature>
<evidence type="ECO:0000256" key="2">
    <source>
        <dbReference type="SAM" id="Coils"/>
    </source>
</evidence>
<sequence length="449" mass="50005">MAKLRRQLVRLNQRLERRLPEQRLFLRSDNTTRFVRLRPMTQLLGIATVTGFFAWGVLATSILLMDSVGSGTLREQAQREQATYEQRLNQMAQERDRHAQSAEAAQSRFGEAMARIADMQLQLLASEQRRMELEKGIDTVQATVSRVVRERDDARKQMAEAQRTLEAETGTARTAADRERDVQDMLDYLLVAMDGVGQDLHTQGVAAEQNQNQAQMLALENELLKDRNHVIFSQLEEALDSVIGPLERVFRSANISPDQIRRLVRQGASSQSASLRPISVSTSGAMAASPDISRANSVLEKLNTVQAYRRGLDRLPIAHPVASRVRLTSNYGMRRHPVSGRTKMHTGIDWAAARGTPILSTADGVVKKAGRMSGYGNIVIIQHDFGLETYYAHLNSIDVREGQRVSRGQKIGGMGTTGVSTGVHLHYEVRVNGQPVNPITYVRAGQNVF</sequence>
<organism evidence="6 7">
    <name type="scientific">Roseinatronobacter domitianus</name>
    <dbReference type="NCBI Taxonomy" id="2940293"/>
    <lineage>
        <taxon>Bacteria</taxon>
        <taxon>Pseudomonadati</taxon>
        <taxon>Pseudomonadota</taxon>
        <taxon>Alphaproteobacteria</taxon>
        <taxon>Rhodobacterales</taxon>
        <taxon>Paracoccaceae</taxon>
        <taxon>Roseinatronobacter</taxon>
    </lineage>
</organism>
<comment type="caution">
    <text evidence="6">The sequence shown here is derived from an EMBL/GenBank/DDBJ whole genome shotgun (WGS) entry which is preliminary data.</text>
</comment>
<keyword evidence="3" id="KW-1133">Transmembrane helix</keyword>
<feature type="domain" description="M23ase beta-sheet core" evidence="4">
    <location>
        <begin position="343"/>
        <end position="438"/>
    </location>
</feature>
<evidence type="ECO:0000259" key="4">
    <source>
        <dbReference type="Pfam" id="PF01551"/>
    </source>
</evidence>
<keyword evidence="1" id="KW-0732">Signal</keyword>
<evidence type="ECO:0000256" key="3">
    <source>
        <dbReference type="SAM" id="Phobius"/>
    </source>
</evidence>
<dbReference type="SUPFAM" id="SSF51261">
    <property type="entry name" value="Duplicated hybrid motif"/>
    <property type="match status" value="1"/>
</dbReference>
<keyword evidence="3" id="KW-0812">Transmembrane</keyword>
<name>A0ABT0M0Q4_9RHOB</name>
<evidence type="ECO:0000256" key="1">
    <source>
        <dbReference type="ARBA" id="ARBA00022729"/>
    </source>
</evidence>
<evidence type="ECO:0000259" key="5">
    <source>
        <dbReference type="Pfam" id="PF19353"/>
    </source>
</evidence>
<dbReference type="Gene3D" id="2.70.70.10">
    <property type="entry name" value="Glucose Permease (Domain IIA)"/>
    <property type="match status" value="1"/>
</dbReference>
<accession>A0ABT0M0Q4</accession>
<dbReference type="RefSeq" id="WP_249057722.1">
    <property type="nucleotide sequence ID" value="NZ_JALZWP010000005.1"/>
</dbReference>
<keyword evidence="2" id="KW-0175">Coiled coil</keyword>
<dbReference type="EMBL" id="JALZWP010000005">
    <property type="protein sequence ID" value="MCL1628439.1"/>
    <property type="molecule type" value="Genomic_DNA"/>
</dbReference>
<evidence type="ECO:0000313" key="6">
    <source>
        <dbReference type="EMBL" id="MCL1628439.1"/>
    </source>
</evidence>
<gene>
    <name evidence="6" type="ORF">M3N55_06815</name>
</gene>
<dbReference type="PANTHER" id="PTHR21666:SF289">
    <property type="entry name" value="L-ALA--D-GLU ENDOPEPTIDASE"/>
    <property type="match status" value="1"/>
</dbReference>
<keyword evidence="7" id="KW-1185">Reference proteome</keyword>
<dbReference type="InterPro" id="IPR016047">
    <property type="entry name" value="M23ase_b-sheet_dom"/>
</dbReference>
<evidence type="ECO:0000313" key="7">
    <source>
        <dbReference type="Proteomes" id="UP001202550"/>
    </source>
</evidence>
<protein>
    <submittedName>
        <fullName evidence="6">DUF5930 domain-containing protein</fullName>
    </submittedName>
</protein>
<dbReference type="InterPro" id="IPR045974">
    <property type="entry name" value="DUF5930"/>
</dbReference>
<feature type="coiled-coil region" evidence="2">
    <location>
        <begin position="144"/>
        <end position="171"/>
    </location>
</feature>
<feature type="coiled-coil region" evidence="2">
    <location>
        <begin position="74"/>
        <end position="108"/>
    </location>
</feature>
<dbReference type="InterPro" id="IPR011055">
    <property type="entry name" value="Dup_hybrid_motif"/>
</dbReference>
<feature type="domain" description="DUF5930" evidence="5">
    <location>
        <begin position="6"/>
        <end position="326"/>
    </location>
</feature>
<dbReference type="PANTHER" id="PTHR21666">
    <property type="entry name" value="PEPTIDASE-RELATED"/>
    <property type="match status" value="1"/>
</dbReference>
<dbReference type="Pfam" id="PF01551">
    <property type="entry name" value="Peptidase_M23"/>
    <property type="match status" value="1"/>
</dbReference>
<dbReference type="Pfam" id="PF19353">
    <property type="entry name" value="DUF5930"/>
    <property type="match status" value="1"/>
</dbReference>
<reference evidence="6 7" key="1">
    <citation type="submission" date="2022-05" db="EMBL/GenBank/DDBJ databases">
        <title>Seasonal and diel survey of microbial diversity of the Tyrrhenian coast.</title>
        <authorList>
            <person name="Gattoni G."/>
            <person name="Corral P."/>
        </authorList>
    </citation>
    <scope>NUCLEOTIDE SEQUENCE [LARGE SCALE GENOMIC DNA]</scope>
    <source>
        <strain evidence="6 7">V10</strain>
    </source>
</reference>
<dbReference type="CDD" id="cd12797">
    <property type="entry name" value="M23_peptidase"/>
    <property type="match status" value="1"/>
</dbReference>
<keyword evidence="3" id="KW-0472">Membrane</keyword>
<dbReference type="Proteomes" id="UP001202550">
    <property type="component" value="Unassembled WGS sequence"/>
</dbReference>